<dbReference type="SUPFAM" id="SSF55811">
    <property type="entry name" value="Nudix"/>
    <property type="match status" value="1"/>
</dbReference>
<dbReference type="GO" id="GO:0005737">
    <property type="term" value="C:cytoplasm"/>
    <property type="evidence" value="ECO:0007669"/>
    <property type="project" value="TreeGrafter"/>
</dbReference>
<dbReference type="PANTHER" id="PTHR23114:SF17">
    <property type="entry name" value="M7GPPPN-MRNA HYDROLASE"/>
    <property type="match status" value="1"/>
</dbReference>
<dbReference type="GO" id="GO:0000290">
    <property type="term" value="P:deadenylation-dependent decapping of nuclear-transcribed mRNA"/>
    <property type="evidence" value="ECO:0007669"/>
    <property type="project" value="TreeGrafter"/>
</dbReference>
<dbReference type="PROSITE" id="PS51462">
    <property type="entry name" value="NUDIX"/>
    <property type="match status" value="1"/>
</dbReference>
<dbReference type="Pfam" id="PF00293">
    <property type="entry name" value="NUDIX"/>
    <property type="match status" value="1"/>
</dbReference>
<dbReference type="Proteomes" id="UP000663891">
    <property type="component" value="Unassembled WGS sequence"/>
</dbReference>
<reference evidence="3" key="1">
    <citation type="submission" date="2021-02" db="EMBL/GenBank/DDBJ databases">
        <authorList>
            <person name="Nowell W R."/>
        </authorList>
    </citation>
    <scope>NUCLEOTIDE SEQUENCE</scope>
</reference>
<dbReference type="Proteomes" id="UP000663881">
    <property type="component" value="Unassembled WGS sequence"/>
</dbReference>
<evidence type="ECO:0000259" key="2">
    <source>
        <dbReference type="PROSITE" id="PS51462"/>
    </source>
</evidence>
<evidence type="ECO:0000256" key="1">
    <source>
        <dbReference type="ARBA" id="ARBA00022801"/>
    </source>
</evidence>
<protein>
    <recommendedName>
        <fullName evidence="2">Nudix hydrolase domain-containing protein</fullName>
    </recommendedName>
</protein>
<accession>A0A814QKX4</accession>
<gene>
    <name evidence="4" type="ORF">OKA104_LOCUS34618</name>
    <name evidence="3" type="ORF">VCS650_LOCUS21228</name>
</gene>
<sequence>MPFDASGKYKLPKEFKKNLSRCLSKYLCPLKGEYSKKEYNAMLDKLCKIEETPVEDVVVIKKEDRLTFEARRDDLAQQMERRAIPMIKRILQKLYKKRDANSPLDDEGWTTKKPTEDKVAKDIWKLWTKECEQAPRCGIILLSLEKLDAPEVLLIMYYKNNDPHYGYPKGKIEIGESIRECAVREASEELGCTKESIDDNINDEEAILKNIEYIPGQPLIEHYYFIVPVVPKDMQFKLNKTEVNAIKWCNIYKLPCCQDCQVTQLEDYKEKGTSASYFMVTCYDKSNRESKTLVQDILKYMDGKDKNQPVSKKYDEQHTFCPGYCQNKTKY</sequence>
<proteinExistence type="predicted"/>
<name>A0A814QKX4_9BILA</name>
<dbReference type="GO" id="GO:0016787">
    <property type="term" value="F:hydrolase activity"/>
    <property type="evidence" value="ECO:0007669"/>
    <property type="project" value="UniProtKB-KW"/>
</dbReference>
<evidence type="ECO:0000313" key="4">
    <source>
        <dbReference type="EMBL" id="CAF4082022.1"/>
    </source>
</evidence>
<dbReference type="InterPro" id="IPR000086">
    <property type="entry name" value="NUDIX_hydrolase_dom"/>
</dbReference>
<evidence type="ECO:0000313" key="3">
    <source>
        <dbReference type="EMBL" id="CAF1121709.1"/>
    </source>
</evidence>
<dbReference type="InterPro" id="IPR020084">
    <property type="entry name" value="NUDIX_hydrolase_CS"/>
</dbReference>
<feature type="domain" description="Nudix hydrolase" evidence="2">
    <location>
        <begin position="132"/>
        <end position="273"/>
    </location>
</feature>
<comment type="caution">
    <text evidence="3">The sequence shown here is derived from an EMBL/GenBank/DDBJ whole genome shotgun (WGS) entry which is preliminary data.</text>
</comment>
<dbReference type="EMBL" id="CAJOAY010004749">
    <property type="protein sequence ID" value="CAF4082022.1"/>
    <property type="molecule type" value="Genomic_DNA"/>
</dbReference>
<dbReference type="InterPro" id="IPR015797">
    <property type="entry name" value="NUDIX_hydrolase-like_dom_sf"/>
</dbReference>
<dbReference type="EMBL" id="CAJNON010000226">
    <property type="protein sequence ID" value="CAF1121709.1"/>
    <property type="molecule type" value="Genomic_DNA"/>
</dbReference>
<dbReference type="OrthoDB" id="10062934at2759"/>
<dbReference type="Gene3D" id="3.90.79.10">
    <property type="entry name" value="Nucleoside Triphosphate Pyrophosphohydrolase"/>
    <property type="match status" value="1"/>
</dbReference>
<evidence type="ECO:0000313" key="5">
    <source>
        <dbReference type="Proteomes" id="UP000663891"/>
    </source>
</evidence>
<dbReference type="PROSITE" id="PS00893">
    <property type="entry name" value="NUDIX_BOX"/>
    <property type="match status" value="1"/>
</dbReference>
<dbReference type="AlphaFoldDB" id="A0A814QKX4"/>
<keyword evidence="1" id="KW-0378">Hydrolase</keyword>
<organism evidence="3 5">
    <name type="scientific">Adineta steineri</name>
    <dbReference type="NCBI Taxonomy" id="433720"/>
    <lineage>
        <taxon>Eukaryota</taxon>
        <taxon>Metazoa</taxon>
        <taxon>Spiralia</taxon>
        <taxon>Gnathifera</taxon>
        <taxon>Rotifera</taxon>
        <taxon>Eurotatoria</taxon>
        <taxon>Bdelloidea</taxon>
        <taxon>Adinetida</taxon>
        <taxon>Adinetidae</taxon>
        <taxon>Adineta</taxon>
    </lineage>
</organism>
<dbReference type="PANTHER" id="PTHR23114">
    <property type="entry name" value="M7GPPPN-MRNA HYDROLASE"/>
    <property type="match status" value="1"/>
</dbReference>